<keyword evidence="2" id="KW-1185">Reference proteome</keyword>
<gene>
    <name evidence="1" type="ORF">ACAOBT_LOCUS18027</name>
</gene>
<dbReference type="Proteomes" id="UP001152888">
    <property type="component" value="Unassembled WGS sequence"/>
</dbReference>
<name>A0A9P0L1Z3_ACAOB</name>
<reference evidence="1" key="1">
    <citation type="submission" date="2022-03" db="EMBL/GenBank/DDBJ databases">
        <authorList>
            <person name="Sayadi A."/>
        </authorList>
    </citation>
    <scope>NUCLEOTIDE SEQUENCE</scope>
</reference>
<organism evidence="1 2">
    <name type="scientific">Acanthoscelides obtectus</name>
    <name type="common">Bean weevil</name>
    <name type="synonym">Bruchus obtectus</name>
    <dbReference type="NCBI Taxonomy" id="200917"/>
    <lineage>
        <taxon>Eukaryota</taxon>
        <taxon>Metazoa</taxon>
        <taxon>Ecdysozoa</taxon>
        <taxon>Arthropoda</taxon>
        <taxon>Hexapoda</taxon>
        <taxon>Insecta</taxon>
        <taxon>Pterygota</taxon>
        <taxon>Neoptera</taxon>
        <taxon>Endopterygota</taxon>
        <taxon>Coleoptera</taxon>
        <taxon>Polyphaga</taxon>
        <taxon>Cucujiformia</taxon>
        <taxon>Chrysomeloidea</taxon>
        <taxon>Chrysomelidae</taxon>
        <taxon>Bruchinae</taxon>
        <taxon>Bruchini</taxon>
        <taxon>Acanthoscelides</taxon>
    </lineage>
</organism>
<evidence type="ECO:0000313" key="1">
    <source>
        <dbReference type="EMBL" id="CAH1987734.1"/>
    </source>
</evidence>
<sequence>MSRSRQNGLKVSQAFHRLSSKYGRKLHLLRYFT</sequence>
<evidence type="ECO:0000313" key="2">
    <source>
        <dbReference type="Proteomes" id="UP001152888"/>
    </source>
</evidence>
<comment type="caution">
    <text evidence="1">The sequence shown here is derived from an EMBL/GenBank/DDBJ whole genome shotgun (WGS) entry which is preliminary data.</text>
</comment>
<proteinExistence type="predicted"/>
<protein>
    <submittedName>
        <fullName evidence="1">Uncharacterized protein</fullName>
    </submittedName>
</protein>
<accession>A0A9P0L1Z3</accession>
<dbReference type="AlphaFoldDB" id="A0A9P0L1Z3"/>
<dbReference type="EMBL" id="CAKOFQ010007025">
    <property type="protein sequence ID" value="CAH1987734.1"/>
    <property type="molecule type" value="Genomic_DNA"/>
</dbReference>